<proteinExistence type="predicted"/>
<protein>
    <recommendedName>
        <fullName evidence="3">Lipoprotein</fullName>
    </recommendedName>
</protein>
<accession>A0AAU7EJJ0</accession>
<name>A0AAU7EJJ0_9FLAO</name>
<evidence type="ECO:0008006" key="3">
    <source>
        <dbReference type="Google" id="ProtNLM"/>
    </source>
</evidence>
<sequence>MKFLIILLSLVFIDNGCSASKVNQDAIFLEYSMHSRGSYQLITITKKSISVVSKRDENPVVKSCSNSNWNKILKVLKPVDIENLPNLKAPSENRFFDGASIANFKIIYNGDTYKTPSFDHGNPPKEIARLVKEVLSISENIE</sequence>
<evidence type="ECO:0000313" key="1">
    <source>
        <dbReference type="EMBL" id="XBL15515.1"/>
    </source>
</evidence>
<evidence type="ECO:0000313" key="2">
    <source>
        <dbReference type="Proteomes" id="UP001224325"/>
    </source>
</evidence>
<dbReference type="Proteomes" id="UP001224325">
    <property type="component" value="Chromosome"/>
</dbReference>
<dbReference type="AlphaFoldDB" id="A0AAU7EJJ0"/>
<organism evidence="1 2">
    <name type="scientific">Mariniflexile litorale</name>
    <dbReference type="NCBI Taxonomy" id="3045158"/>
    <lineage>
        <taxon>Bacteria</taxon>
        <taxon>Pseudomonadati</taxon>
        <taxon>Bacteroidota</taxon>
        <taxon>Flavobacteriia</taxon>
        <taxon>Flavobacteriales</taxon>
        <taxon>Flavobacteriaceae</taxon>
        <taxon>Mariniflexile</taxon>
    </lineage>
</organism>
<keyword evidence="2" id="KW-1185">Reference proteome</keyword>
<dbReference type="KEGG" id="mlil:QLS71_005730"/>
<gene>
    <name evidence="1" type="ORF">QLS71_005730</name>
</gene>
<dbReference type="EMBL" id="CP155618">
    <property type="protein sequence ID" value="XBL15515.1"/>
    <property type="molecule type" value="Genomic_DNA"/>
</dbReference>
<dbReference type="RefSeq" id="WP_308991515.1">
    <property type="nucleotide sequence ID" value="NZ_CP155618.1"/>
</dbReference>
<reference evidence="1" key="1">
    <citation type="submission" date="2024-04" db="EMBL/GenBank/DDBJ databases">
        <title>Mariniflexile litorale, isolated from the shallow sediments of the Sea of Japan.</title>
        <authorList>
            <person name="Romanenko L."/>
            <person name="Isaeva M."/>
        </authorList>
    </citation>
    <scope>NUCLEOTIDE SEQUENCE [LARGE SCALE GENOMIC DNA]</scope>
    <source>
        <strain evidence="1">KMM 9835</strain>
    </source>
</reference>